<dbReference type="Gene3D" id="3.30.70.580">
    <property type="entry name" value="Pseudouridine synthase I, catalytic domain, N-terminal subdomain"/>
    <property type="match status" value="1"/>
</dbReference>
<dbReference type="InterPro" id="IPR020094">
    <property type="entry name" value="TruA/RsuA/RluB/E/F_N"/>
</dbReference>
<name>A0A4P2QAW9_SORCE</name>
<dbReference type="EC" id="5.4.99.12" evidence="4"/>
<dbReference type="GO" id="GO:0031119">
    <property type="term" value="P:tRNA pseudouridine synthesis"/>
    <property type="evidence" value="ECO:0007669"/>
    <property type="project" value="UniProtKB-UniRule"/>
</dbReference>
<feature type="active site" description="Nucleophile" evidence="4">
    <location>
        <position position="56"/>
    </location>
</feature>
<evidence type="ECO:0000256" key="1">
    <source>
        <dbReference type="ARBA" id="ARBA00009375"/>
    </source>
</evidence>
<evidence type="ECO:0000256" key="2">
    <source>
        <dbReference type="ARBA" id="ARBA00022694"/>
    </source>
</evidence>
<dbReference type="Proteomes" id="UP000295781">
    <property type="component" value="Chromosome"/>
</dbReference>
<evidence type="ECO:0000256" key="5">
    <source>
        <dbReference type="RuleBase" id="RU003792"/>
    </source>
</evidence>
<evidence type="ECO:0000313" key="8">
    <source>
        <dbReference type="EMBL" id="AUX26810.1"/>
    </source>
</evidence>
<keyword evidence="3 4" id="KW-0413">Isomerase</keyword>
<comment type="catalytic activity">
    <reaction evidence="4 5">
        <text>uridine(38/39/40) in tRNA = pseudouridine(38/39/40) in tRNA</text>
        <dbReference type="Rhea" id="RHEA:22376"/>
        <dbReference type="Rhea" id="RHEA-COMP:10085"/>
        <dbReference type="Rhea" id="RHEA-COMP:10087"/>
        <dbReference type="ChEBI" id="CHEBI:65314"/>
        <dbReference type="ChEBI" id="CHEBI:65315"/>
        <dbReference type="EC" id="5.4.99.12"/>
    </reaction>
</comment>
<dbReference type="CDD" id="cd02570">
    <property type="entry name" value="PseudoU_synth_EcTruA"/>
    <property type="match status" value="1"/>
</dbReference>
<dbReference type="PANTHER" id="PTHR11142:SF0">
    <property type="entry name" value="TRNA PSEUDOURIDINE SYNTHASE-LIKE 1"/>
    <property type="match status" value="1"/>
</dbReference>
<feature type="region of interest" description="Disordered" evidence="6">
    <location>
        <begin position="254"/>
        <end position="316"/>
    </location>
</feature>
<evidence type="ECO:0000259" key="7">
    <source>
        <dbReference type="Pfam" id="PF01416"/>
    </source>
</evidence>
<dbReference type="Gene3D" id="3.30.70.660">
    <property type="entry name" value="Pseudouridine synthase I, catalytic domain, C-terminal subdomain"/>
    <property type="match status" value="1"/>
</dbReference>
<evidence type="ECO:0000256" key="6">
    <source>
        <dbReference type="SAM" id="MobiDB-lite"/>
    </source>
</evidence>
<dbReference type="InterPro" id="IPR001406">
    <property type="entry name" value="PsdUridine_synth_TruA"/>
</dbReference>
<comment type="similarity">
    <text evidence="1 4 5">Belongs to the tRNA pseudouridine synthase TruA family.</text>
</comment>
<organism evidence="8 9">
    <name type="scientific">Sorangium cellulosum</name>
    <name type="common">Polyangium cellulosum</name>
    <dbReference type="NCBI Taxonomy" id="56"/>
    <lineage>
        <taxon>Bacteria</taxon>
        <taxon>Pseudomonadati</taxon>
        <taxon>Myxococcota</taxon>
        <taxon>Polyangia</taxon>
        <taxon>Polyangiales</taxon>
        <taxon>Polyangiaceae</taxon>
        <taxon>Sorangium</taxon>
    </lineage>
</organism>
<dbReference type="AlphaFoldDB" id="A0A4P2QAW9"/>
<comment type="subunit">
    <text evidence="4">Homodimer.</text>
</comment>
<dbReference type="RefSeq" id="WP_242515551.1">
    <property type="nucleotide sequence ID" value="NZ_CP012670.1"/>
</dbReference>
<comment type="caution">
    <text evidence="4">Lacks conserved residue(s) required for the propagation of feature annotation.</text>
</comment>
<dbReference type="Pfam" id="PF01416">
    <property type="entry name" value="PseudoU_synth_1"/>
    <property type="match status" value="1"/>
</dbReference>
<dbReference type="SUPFAM" id="SSF55120">
    <property type="entry name" value="Pseudouridine synthase"/>
    <property type="match status" value="1"/>
</dbReference>
<dbReference type="InterPro" id="IPR020103">
    <property type="entry name" value="PsdUridine_synth_cat_dom_sf"/>
</dbReference>
<reference evidence="8 9" key="1">
    <citation type="submission" date="2015-09" db="EMBL/GenBank/DDBJ databases">
        <title>Sorangium comparison.</title>
        <authorList>
            <person name="Zaburannyi N."/>
            <person name="Bunk B."/>
            <person name="Overmann J."/>
            <person name="Mueller R."/>
        </authorList>
    </citation>
    <scope>NUCLEOTIDE SEQUENCE [LARGE SCALE GENOMIC DNA]</scope>
    <source>
        <strain evidence="8 9">So ceGT47</strain>
    </source>
</reference>
<dbReference type="EMBL" id="CP012670">
    <property type="protein sequence ID" value="AUX26810.1"/>
    <property type="molecule type" value="Genomic_DNA"/>
</dbReference>
<evidence type="ECO:0000256" key="3">
    <source>
        <dbReference type="ARBA" id="ARBA00023235"/>
    </source>
</evidence>
<accession>A0A4P2QAW9</accession>
<dbReference type="InterPro" id="IPR020097">
    <property type="entry name" value="PsdUridine_synth_TruA_a/b_dom"/>
</dbReference>
<evidence type="ECO:0000256" key="4">
    <source>
        <dbReference type="HAMAP-Rule" id="MF_00171"/>
    </source>
</evidence>
<gene>
    <name evidence="4 8" type="primary">truA</name>
    <name evidence="8" type="ORF">SOCEGT47_073800</name>
</gene>
<feature type="binding site" evidence="4">
    <location>
        <position position="114"/>
    </location>
    <ligand>
        <name>substrate</name>
    </ligand>
</feature>
<protein>
    <recommendedName>
        <fullName evidence="4">tRNA pseudouridine synthase A</fullName>
        <ecNumber evidence="4">5.4.99.12</ecNumber>
    </recommendedName>
    <alternativeName>
        <fullName evidence="4">tRNA pseudouridine(38-40) synthase</fullName>
    </alternativeName>
    <alternativeName>
        <fullName evidence="4">tRNA pseudouridylate synthase I</fullName>
    </alternativeName>
    <alternativeName>
        <fullName evidence="4">tRNA-uridine isomerase I</fullName>
    </alternativeName>
</protein>
<comment type="function">
    <text evidence="4">Formation of pseudouridine at positions 38, 39 and 40 in the anticodon stem and loop of transfer RNAs.</text>
</comment>
<feature type="compositionally biased region" description="Pro residues" evidence="6">
    <location>
        <begin position="262"/>
        <end position="288"/>
    </location>
</feature>
<feature type="domain" description="Pseudouridine synthase I TruA alpha/beta" evidence="7">
    <location>
        <begin position="152"/>
        <end position="250"/>
    </location>
</feature>
<dbReference type="PANTHER" id="PTHR11142">
    <property type="entry name" value="PSEUDOURIDYLATE SYNTHASE"/>
    <property type="match status" value="1"/>
</dbReference>
<proteinExistence type="inferred from homology"/>
<evidence type="ECO:0000313" key="9">
    <source>
        <dbReference type="Proteomes" id="UP000295781"/>
    </source>
</evidence>
<dbReference type="InterPro" id="IPR020095">
    <property type="entry name" value="PsdUridine_synth_TruA_C"/>
</dbReference>
<dbReference type="GO" id="GO:0003723">
    <property type="term" value="F:RNA binding"/>
    <property type="evidence" value="ECO:0007669"/>
    <property type="project" value="InterPro"/>
</dbReference>
<sequence length="316" mass="33831">MAGSSRGILLSVAYDGRPFAGFARQRDQRTVAGELLGALRAIDPTIREIRGASRTDAGVHARDQRVAFDATAPLPPRGWVLATARHLPDEIVIRRAAVVRVGFSPRFESVRKRYRYLILRDLVRDPFLTRRAWRVEGLTEAALERARAEAAAAEGTHDFAAFRTSADERTSTVRTLHGVALSIDPADPRLVRIDVEGNAFLHNMVRILVGTLMDVARGHLAPGAIARALASRDRRDAGITAPPDGLYLERTYLRDDGEDPWPAGPPAGSPAEPPAGPLAGPPAGPLAEPPAGDAADRGQGPSDALDDAGTHALEEA</sequence>
<keyword evidence="2 4" id="KW-0819">tRNA processing</keyword>
<dbReference type="GO" id="GO:0160147">
    <property type="term" value="F:tRNA pseudouridine(38-40) synthase activity"/>
    <property type="evidence" value="ECO:0007669"/>
    <property type="project" value="UniProtKB-EC"/>
</dbReference>
<dbReference type="HAMAP" id="MF_00171">
    <property type="entry name" value="TruA"/>
    <property type="match status" value="1"/>
</dbReference>
<dbReference type="NCBIfam" id="TIGR00071">
    <property type="entry name" value="hisT_truA"/>
    <property type="match status" value="1"/>
</dbReference>